<evidence type="ECO:0000256" key="2">
    <source>
        <dbReference type="SAM" id="Phobius"/>
    </source>
</evidence>
<evidence type="ECO:0000313" key="3">
    <source>
        <dbReference type="EMBL" id="ETO33537.1"/>
    </source>
</evidence>
<comment type="caution">
    <text evidence="3">The sequence shown here is derived from an EMBL/GenBank/DDBJ whole genome shotgun (WGS) entry which is preliminary data.</text>
</comment>
<accession>X6P7C3</accession>
<feature type="compositionally biased region" description="Basic and acidic residues" evidence="1">
    <location>
        <begin position="96"/>
        <end position="109"/>
    </location>
</feature>
<keyword evidence="2" id="KW-0472">Membrane</keyword>
<dbReference type="Gene3D" id="3.40.50.300">
    <property type="entry name" value="P-loop containing nucleotide triphosphate hydrolases"/>
    <property type="match status" value="1"/>
</dbReference>
<feature type="region of interest" description="Disordered" evidence="1">
    <location>
        <begin position="96"/>
        <end position="120"/>
    </location>
</feature>
<reference evidence="3 4" key="1">
    <citation type="journal article" date="2013" name="Curr. Biol.">
        <title>The Genome of the Foraminiferan Reticulomyxa filosa.</title>
        <authorList>
            <person name="Glockner G."/>
            <person name="Hulsmann N."/>
            <person name="Schleicher M."/>
            <person name="Noegel A.A."/>
            <person name="Eichinger L."/>
            <person name="Gallinger C."/>
            <person name="Pawlowski J."/>
            <person name="Sierra R."/>
            <person name="Euteneuer U."/>
            <person name="Pillet L."/>
            <person name="Moustafa A."/>
            <person name="Platzer M."/>
            <person name="Groth M."/>
            <person name="Szafranski K."/>
            <person name="Schliwa M."/>
        </authorList>
    </citation>
    <scope>NUCLEOTIDE SEQUENCE [LARGE SCALE GENOMIC DNA]</scope>
</reference>
<sequence>MTLLTKWYACSGPCFFLFILFFLHAKKKKKKKEKGAIDNKKKKKSMDDVTEVMNAHGGSTYCRYMECSAFTGENVEAVFKAAVIIYREWREHGGNEAKSNEASDAKAKEASGGNVSNDVQKSDRAYSALEEEPMPAQPIELELQHASSGKNLLYHRQSVSSMQEQVRTSCMSWLISHTFCCPTFSQYLSMDGSFFFFFYKKTKQKTKRSI</sequence>
<evidence type="ECO:0000313" key="4">
    <source>
        <dbReference type="Proteomes" id="UP000023152"/>
    </source>
</evidence>
<proteinExistence type="predicted"/>
<dbReference type="AlphaFoldDB" id="X6P7C3"/>
<name>X6P7C3_RETFI</name>
<dbReference type="InterPro" id="IPR027417">
    <property type="entry name" value="P-loop_NTPase"/>
</dbReference>
<keyword evidence="4" id="KW-1185">Reference proteome</keyword>
<feature type="transmembrane region" description="Helical" evidence="2">
    <location>
        <begin position="6"/>
        <end position="25"/>
    </location>
</feature>
<organism evidence="3 4">
    <name type="scientific">Reticulomyxa filosa</name>
    <dbReference type="NCBI Taxonomy" id="46433"/>
    <lineage>
        <taxon>Eukaryota</taxon>
        <taxon>Sar</taxon>
        <taxon>Rhizaria</taxon>
        <taxon>Retaria</taxon>
        <taxon>Foraminifera</taxon>
        <taxon>Monothalamids</taxon>
        <taxon>Reticulomyxidae</taxon>
        <taxon>Reticulomyxa</taxon>
    </lineage>
</organism>
<gene>
    <name evidence="3" type="ORF">RFI_03567</name>
</gene>
<evidence type="ECO:0000256" key="1">
    <source>
        <dbReference type="SAM" id="MobiDB-lite"/>
    </source>
</evidence>
<dbReference type="EMBL" id="ASPP01003315">
    <property type="protein sequence ID" value="ETO33537.1"/>
    <property type="molecule type" value="Genomic_DNA"/>
</dbReference>
<keyword evidence="2" id="KW-0812">Transmembrane</keyword>
<dbReference type="Proteomes" id="UP000023152">
    <property type="component" value="Unassembled WGS sequence"/>
</dbReference>
<keyword evidence="2" id="KW-1133">Transmembrane helix</keyword>
<protein>
    <submittedName>
        <fullName evidence="3">Uncharacterized protein</fullName>
    </submittedName>
</protein>